<dbReference type="Proteomes" id="UP001227192">
    <property type="component" value="Unassembled WGS sequence"/>
</dbReference>
<gene>
    <name evidence="1" type="ORF">VN97_g10925</name>
</gene>
<name>A0AAI9T948_PENTH</name>
<keyword evidence="2" id="KW-1185">Reference proteome</keyword>
<proteinExistence type="predicted"/>
<organism evidence="1 2">
    <name type="scientific">Penicillium thymicola</name>
    <dbReference type="NCBI Taxonomy" id="293382"/>
    <lineage>
        <taxon>Eukaryota</taxon>
        <taxon>Fungi</taxon>
        <taxon>Dikarya</taxon>
        <taxon>Ascomycota</taxon>
        <taxon>Pezizomycotina</taxon>
        <taxon>Eurotiomycetes</taxon>
        <taxon>Eurotiomycetidae</taxon>
        <taxon>Eurotiales</taxon>
        <taxon>Aspergillaceae</taxon>
        <taxon>Penicillium</taxon>
    </lineage>
</organism>
<dbReference type="AlphaFoldDB" id="A0AAI9T948"/>
<comment type="caution">
    <text evidence="1">The sequence shown here is derived from an EMBL/GenBank/DDBJ whole genome shotgun (WGS) entry which is preliminary data.</text>
</comment>
<dbReference type="EMBL" id="LACB01000551">
    <property type="protein sequence ID" value="KAJ9482495.1"/>
    <property type="molecule type" value="Genomic_DNA"/>
</dbReference>
<reference evidence="1" key="1">
    <citation type="submission" date="2015-06" db="EMBL/GenBank/DDBJ databases">
        <authorList>
            <person name="Nguyen H."/>
        </authorList>
    </citation>
    <scope>NUCLEOTIDE SEQUENCE</scope>
    <source>
        <strain evidence="1">DAOM 180753</strain>
    </source>
</reference>
<reference evidence="1" key="2">
    <citation type="journal article" date="2016" name="Fungal Biol.">
        <title>Ochratoxin A production by Penicillium thymicola.</title>
        <authorList>
            <person name="Nguyen H.D.T."/>
            <person name="McMullin D.R."/>
            <person name="Ponomareva E."/>
            <person name="Riley R."/>
            <person name="Pomraning K.R."/>
            <person name="Baker S.E."/>
            <person name="Seifert K.A."/>
        </authorList>
    </citation>
    <scope>NUCLEOTIDE SEQUENCE</scope>
    <source>
        <strain evidence="1">DAOM 180753</strain>
    </source>
</reference>
<sequence>MSHVIFPICILVPKETKFLPSSSSSPLVYSKTKFSSADPVNQIYRSLKASRLFSQEQDASESSTCGVRRMSYHYVTQQKEIRQGEDSILNLLGPKGSPYEDRQQAWELLLRHLG</sequence>
<protein>
    <submittedName>
        <fullName evidence="1">Uncharacterized protein</fullName>
    </submittedName>
</protein>
<accession>A0AAI9T948</accession>
<evidence type="ECO:0000313" key="1">
    <source>
        <dbReference type="EMBL" id="KAJ9482495.1"/>
    </source>
</evidence>
<evidence type="ECO:0000313" key="2">
    <source>
        <dbReference type="Proteomes" id="UP001227192"/>
    </source>
</evidence>